<evidence type="ECO:0000313" key="8">
    <source>
        <dbReference type="Proteomes" id="UP001500804"/>
    </source>
</evidence>
<dbReference type="PRINTS" id="PR00039">
    <property type="entry name" value="HTHLYSR"/>
</dbReference>
<dbReference type="InterPro" id="IPR036390">
    <property type="entry name" value="WH_DNA-bd_sf"/>
</dbReference>
<sequence length="315" mass="33723">MLMPSLRAFECLLAAADLGSVTSAARHLHLSQPAISHQLAALEREAGTALLTRDRRGVRLTAAGRAALPEARRAVAAAGEAIRLARAVGQGVGGVVRVVCAQSLTVALLAPVLARWNLDRPDVVISLRESTDPETAFAMLESGETDLLLFPELGDARFESATVAEEEIVVALPALHPLASRHTIRTRDLREEPFVHFTPENRLGAWIERHLDDVDLRGPVVVRTAVTTHAPQLAAAGLGVTVVPVSAITAGFSGAVRPFEPRRRRRLVATTTTSRDPLVTQLVGDLRSSGLRVPADIARQLAPAEEPTAERDPEL</sequence>
<evidence type="ECO:0000256" key="2">
    <source>
        <dbReference type="ARBA" id="ARBA00023015"/>
    </source>
</evidence>
<accession>A0ABP9NM07</accession>
<dbReference type="InterPro" id="IPR036388">
    <property type="entry name" value="WH-like_DNA-bd_sf"/>
</dbReference>
<proteinExistence type="inferred from homology"/>
<keyword evidence="8" id="KW-1185">Reference proteome</keyword>
<evidence type="ECO:0000256" key="3">
    <source>
        <dbReference type="ARBA" id="ARBA00023125"/>
    </source>
</evidence>
<dbReference type="Gene3D" id="3.40.190.290">
    <property type="match status" value="1"/>
</dbReference>
<feature type="transmembrane region" description="Helical" evidence="5">
    <location>
        <begin position="233"/>
        <end position="256"/>
    </location>
</feature>
<dbReference type="Gene3D" id="1.10.10.10">
    <property type="entry name" value="Winged helix-like DNA-binding domain superfamily/Winged helix DNA-binding domain"/>
    <property type="match status" value="1"/>
</dbReference>
<dbReference type="PANTHER" id="PTHR30346:SF0">
    <property type="entry name" value="HCA OPERON TRANSCRIPTIONAL ACTIVATOR HCAR"/>
    <property type="match status" value="1"/>
</dbReference>
<evidence type="ECO:0000256" key="5">
    <source>
        <dbReference type="SAM" id="Phobius"/>
    </source>
</evidence>
<dbReference type="Pfam" id="PF03466">
    <property type="entry name" value="LysR_substrate"/>
    <property type="match status" value="1"/>
</dbReference>
<keyword evidence="4" id="KW-0804">Transcription</keyword>
<dbReference type="Pfam" id="PF00126">
    <property type="entry name" value="HTH_1"/>
    <property type="match status" value="1"/>
</dbReference>
<name>A0ABP9NM07_9PSEU</name>
<dbReference type="PROSITE" id="PS50931">
    <property type="entry name" value="HTH_LYSR"/>
    <property type="match status" value="1"/>
</dbReference>
<evidence type="ECO:0000256" key="4">
    <source>
        <dbReference type="ARBA" id="ARBA00023163"/>
    </source>
</evidence>
<dbReference type="InterPro" id="IPR005119">
    <property type="entry name" value="LysR_subst-bd"/>
</dbReference>
<dbReference type="SUPFAM" id="SSF53850">
    <property type="entry name" value="Periplasmic binding protein-like II"/>
    <property type="match status" value="1"/>
</dbReference>
<evidence type="ECO:0000313" key="7">
    <source>
        <dbReference type="EMBL" id="GAA5126682.1"/>
    </source>
</evidence>
<dbReference type="InterPro" id="IPR000847">
    <property type="entry name" value="LysR_HTH_N"/>
</dbReference>
<evidence type="ECO:0000256" key="1">
    <source>
        <dbReference type="ARBA" id="ARBA00009437"/>
    </source>
</evidence>
<gene>
    <name evidence="7" type="ORF">GCM10023320_42920</name>
</gene>
<protein>
    <submittedName>
        <fullName evidence="7">LysR family transcriptional regulator</fullName>
    </submittedName>
</protein>
<keyword evidence="3" id="KW-0238">DNA-binding</keyword>
<comment type="caution">
    <text evidence="7">The sequence shown here is derived from an EMBL/GenBank/DDBJ whole genome shotgun (WGS) entry which is preliminary data.</text>
</comment>
<dbReference type="EMBL" id="BAABJO010000015">
    <property type="protein sequence ID" value="GAA5126682.1"/>
    <property type="molecule type" value="Genomic_DNA"/>
</dbReference>
<evidence type="ECO:0000259" key="6">
    <source>
        <dbReference type="PROSITE" id="PS50931"/>
    </source>
</evidence>
<comment type="similarity">
    <text evidence="1">Belongs to the LysR transcriptional regulatory family.</text>
</comment>
<keyword evidence="2" id="KW-0805">Transcription regulation</keyword>
<dbReference type="PANTHER" id="PTHR30346">
    <property type="entry name" value="TRANSCRIPTIONAL DUAL REGULATOR HCAR-RELATED"/>
    <property type="match status" value="1"/>
</dbReference>
<keyword evidence="5" id="KW-0472">Membrane</keyword>
<keyword evidence="5" id="KW-1133">Transmembrane helix</keyword>
<reference evidence="8" key="1">
    <citation type="journal article" date="2019" name="Int. J. Syst. Evol. Microbiol.">
        <title>The Global Catalogue of Microorganisms (GCM) 10K type strain sequencing project: providing services to taxonomists for standard genome sequencing and annotation.</title>
        <authorList>
            <consortium name="The Broad Institute Genomics Platform"/>
            <consortium name="The Broad Institute Genome Sequencing Center for Infectious Disease"/>
            <person name="Wu L."/>
            <person name="Ma J."/>
        </authorList>
    </citation>
    <scope>NUCLEOTIDE SEQUENCE [LARGE SCALE GENOMIC DNA]</scope>
    <source>
        <strain evidence="8">JCM 18302</strain>
    </source>
</reference>
<dbReference type="CDD" id="cd05466">
    <property type="entry name" value="PBP2_LTTR_substrate"/>
    <property type="match status" value="1"/>
</dbReference>
<organism evidence="7 8">
    <name type="scientific">Pseudonocardia adelaidensis</name>
    <dbReference type="NCBI Taxonomy" id="648754"/>
    <lineage>
        <taxon>Bacteria</taxon>
        <taxon>Bacillati</taxon>
        <taxon>Actinomycetota</taxon>
        <taxon>Actinomycetes</taxon>
        <taxon>Pseudonocardiales</taxon>
        <taxon>Pseudonocardiaceae</taxon>
        <taxon>Pseudonocardia</taxon>
    </lineage>
</organism>
<dbReference type="Proteomes" id="UP001500804">
    <property type="component" value="Unassembled WGS sequence"/>
</dbReference>
<dbReference type="SUPFAM" id="SSF46785">
    <property type="entry name" value="Winged helix' DNA-binding domain"/>
    <property type="match status" value="1"/>
</dbReference>
<keyword evidence="5" id="KW-0812">Transmembrane</keyword>
<feature type="domain" description="HTH lysR-type" evidence="6">
    <location>
        <begin position="4"/>
        <end position="61"/>
    </location>
</feature>